<dbReference type="GO" id="GO:0006950">
    <property type="term" value="P:response to stress"/>
    <property type="evidence" value="ECO:0007669"/>
    <property type="project" value="UniProtKB-ARBA"/>
</dbReference>
<dbReference type="GO" id="GO:0047429">
    <property type="term" value="F:nucleoside triphosphate diphosphatase activity"/>
    <property type="evidence" value="ECO:0007669"/>
    <property type="project" value="TreeGrafter"/>
</dbReference>
<dbReference type="GO" id="GO:0046076">
    <property type="term" value="P:dTTP catabolic process"/>
    <property type="evidence" value="ECO:0007669"/>
    <property type="project" value="TreeGrafter"/>
</dbReference>
<dbReference type="GO" id="GO:0046061">
    <property type="term" value="P:dATP catabolic process"/>
    <property type="evidence" value="ECO:0007669"/>
    <property type="project" value="TreeGrafter"/>
</dbReference>
<dbReference type="InterPro" id="IPR048015">
    <property type="entry name" value="NTP-PPase_MazG-like_N"/>
</dbReference>
<gene>
    <name evidence="2" type="ORF">ENG67_05935</name>
</gene>
<protein>
    <recommendedName>
        <fullName evidence="1">NTP pyrophosphohydrolase MazG-like domain-containing protein</fullName>
    </recommendedName>
</protein>
<evidence type="ECO:0000313" key="2">
    <source>
        <dbReference type="EMBL" id="HDM90724.1"/>
    </source>
</evidence>
<sequence length="192" mass="22128">RAPDGCPWDRKQTNYTLRYDLVEEAYEVIEAIEAENDMALREELGDLLFLVLMHIRIGEEEGRFKLEDVTEGIINKMISRHPHVFGDVKFEGQDELLDYWEKSKKNAFAGLALSMPSLLLAQKVLSREKRLKIKREMPRIDLSDLEDADAEKLSQLLIKIASIAEEKGINLEAAFKNFLKKEIAKLRDVNEP</sequence>
<dbReference type="EMBL" id="DRBW01000219">
    <property type="protein sequence ID" value="HDM90724.1"/>
    <property type="molecule type" value="Genomic_DNA"/>
</dbReference>
<dbReference type="InterPro" id="IPR004518">
    <property type="entry name" value="MazG-like_dom"/>
</dbReference>
<dbReference type="CDD" id="cd11528">
    <property type="entry name" value="NTP-PPase_MazG_Nterm"/>
    <property type="match status" value="1"/>
</dbReference>
<dbReference type="InterPro" id="IPR011551">
    <property type="entry name" value="NTP_PyrPHydrolase_MazG"/>
</dbReference>
<reference evidence="2" key="1">
    <citation type="journal article" date="2020" name="mSystems">
        <title>Genome- and Community-Level Interaction Insights into Carbon Utilization and Element Cycling Functions of Hydrothermarchaeota in Hydrothermal Sediment.</title>
        <authorList>
            <person name="Zhou Z."/>
            <person name="Liu Y."/>
            <person name="Xu W."/>
            <person name="Pan J."/>
            <person name="Luo Z.H."/>
            <person name="Li M."/>
        </authorList>
    </citation>
    <scope>NUCLEOTIDE SEQUENCE [LARGE SCALE GENOMIC DNA]</scope>
    <source>
        <strain evidence="2">HyVt-237</strain>
    </source>
</reference>
<dbReference type="PANTHER" id="PTHR30522">
    <property type="entry name" value="NUCLEOSIDE TRIPHOSPHATE PYROPHOSPHOHYDROLASE"/>
    <property type="match status" value="1"/>
</dbReference>
<dbReference type="Proteomes" id="UP000885931">
    <property type="component" value="Unassembled WGS sequence"/>
</dbReference>
<dbReference type="GO" id="GO:0046047">
    <property type="term" value="P:TTP catabolic process"/>
    <property type="evidence" value="ECO:0007669"/>
    <property type="project" value="TreeGrafter"/>
</dbReference>
<dbReference type="Pfam" id="PF03819">
    <property type="entry name" value="MazG"/>
    <property type="match status" value="1"/>
</dbReference>
<dbReference type="AlphaFoldDB" id="A0A7C0XBN6"/>
<name>A0A7C0XBN6_UNCW3</name>
<comment type="caution">
    <text evidence="2">The sequence shown here is derived from an EMBL/GenBank/DDBJ whole genome shotgun (WGS) entry which is preliminary data.</text>
</comment>
<dbReference type="SUPFAM" id="SSF101386">
    <property type="entry name" value="all-alpha NTP pyrophosphatases"/>
    <property type="match status" value="1"/>
</dbReference>
<dbReference type="FunFam" id="1.10.287.1080:FF:000001">
    <property type="entry name" value="Nucleoside triphosphate pyrophosphohydrolase"/>
    <property type="match status" value="1"/>
</dbReference>
<proteinExistence type="predicted"/>
<dbReference type="GO" id="GO:0046081">
    <property type="term" value="P:dUTP catabolic process"/>
    <property type="evidence" value="ECO:0007669"/>
    <property type="project" value="TreeGrafter"/>
</dbReference>
<dbReference type="GO" id="GO:0006203">
    <property type="term" value="P:dGTP catabolic process"/>
    <property type="evidence" value="ECO:0007669"/>
    <property type="project" value="TreeGrafter"/>
</dbReference>
<feature type="non-terminal residue" evidence="2">
    <location>
        <position position="1"/>
    </location>
</feature>
<accession>A0A7C0XBN6</accession>
<dbReference type="GO" id="GO:0046052">
    <property type="term" value="P:UTP catabolic process"/>
    <property type="evidence" value="ECO:0007669"/>
    <property type="project" value="TreeGrafter"/>
</dbReference>
<dbReference type="Gene3D" id="1.10.287.1080">
    <property type="entry name" value="MazG-like"/>
    <property type="match status" value="1"/>
</dbReference>
<dbReference type="PANTHER" id="PTHR30522:SF0">
    <property type="entry name" value="NUCLEOSIDE TRIPHOSPHATE PYROPHOSPHOHYDROLASE"/>
    <property type="match status" value="1"/>
</dbReference>
<feature type="domain" description="NTP pyrophosphohydrolase MazG-like" evidence="1">
    <location>
        <begin position="12"/>
        <end position="85"/>
    </location>
</feature>
<organism evidence="2">
    <name type="scientific">candidate division WOR-3 bacterium</name>
    <dbReference type="NCBI Taxonomy" id="2052148"/>
    <lineage>
        <taxon>Bacteria</taxon>
        <taxon>Bacteria division WOR-3</taxon>
    </lineage>
</organism>
<evidence type="ECO:0000259" key="1">
    <source>
        <dbReference type="Pfam" id="PF03819"/>
    </source>
</evidence>